<dbReference type="EMBL" id="JBHUGI010000032">
    <property type="protein sequence ID" value="MFD1929167.1"/>
    <property type="molecule type" value="Genomic_DNA"/>
</dbReference>
<evidence type="ECO:0000256" key="4">
    <source>
        <dbReference type="SAM" id="MobiDB-lite"/>
    </source>
</evidence>
<feature type="chain" id="PRO_5045419138" evidence="5">
    <location>
        <begin position="25"/>
        <end position="544"/>
    </location>
</feature>
<feature type="compositionally biased region" description="Basic and acidic residues" evidence="4">
    <location>
        <begin position="32"/>
        <end position="46"/>
    </location>
</feature>
<evidence type="ECO:0000256" key="3">
    <source>
        <dbReference type="ARBA" id="ARBA00022729"/>
    </source>
</evidence>
<dbReference type="Gene3D" id="3.40.190.10">
    <property type="entry name" value="Periplasmic binding protein-like II"/>
    <property type="match status" value="1"/>
</dbReference>
<evidence type="ECO:0000256" key="2">
    <source>
        <dbReference type="ARBA" id="ARBA00022448"/>
    </source>
</evidence>
<evidence type="ECO:0000259" key="6">
    <source>
        <dbReference type="Pfam" id="PF00496"/>
    </source>
</evidence>
<dbReference type="Proteomes" id="UP001597218">
    <property type="component" value="Unassembled WGS sequence"/>
</dbReference>
<keyword evidence="3 5" id="KW-0732">Signal</keyword>
<dbReference type="Pfam" id="PF00496">
    <property type="entry name" value="SBP_bac_5"/>
    <property type="match status" value="1"/>
</dbReference>
<dbReference type="PIRSF" id="PIRSF002741">
    <property type="entry name" value="MppA"/>
    <property type="match status" value="1"/>
</dbReference>
<dbReference type="InterPro" id="IPR039424">
    <property type="entry name" value="SBP_5"/>
</dbReference>
<proteinExistence type="inferred from homology"/>
<name>A0ABW4SI01_9BACL</name>
<feature type="signal peptide" evidence="5">
    <location>
        <begin position="1"/>
        <end position="24"/>
    </location>
</feature>
<comment type="similarity">
    <text evidence="1">Belongs to the bacterial solute-binding protein 5 family.</text>
</comment>
<evidence type="ECO:0000313" key="7">
    <source>
        <dbReference type="EMBL" id="MFD1929167.1"/>
    </source>
</evidence>
<protein>
    <submittedName>
        <fullName evidence="7">Glutathione ABC transporter substrate-binding protein</fullName>
    </submittedName>
</protein>
<feature type="region of interest" description="Disordered" evidence="4">
    <location>
        <begin position="26"/>
        <end position="56"/>
    </location>
</feature>
<dbReference type="Gene3D" id="3.90.76.10">
    <property type="entry name" value="Dipeptide-binding Protein, Domain 1"/>
    <property type="match status" value="1"/>
</dbReference>
<accession>A0ABW4SI01</accession>
<feature type="domain" description="Solute-binding protein family 5" evidence="6">
    <location>
        <begin position="99"/>
        <end position="459"/>
    </location>
</feature>
<dbReference type="InterPro" id="IPR030678">
    <property type="entry name" value="Peptide/Ni-bd"/>
</dbReference>
<dbReference type="CDD" id="cd08499">
    <property type="entry name" value="PBP2_Ylib_like"/>
    <property type="match status" value="1"/>
</dbReference>
<dbReference type="SUPFAM" id="SSF53850">
    <property type="entry name" value="Periplasmic binding protein-like II"/>
    <property type="match status" value="1"/>
</dbReference>
<organism evidence="7 8">
    <name type="scientific">Sporosarcina siberiensis</name>
    <dbReference type="NCBI Taxonomy" id="1365606"/>
    <lineage>
        <taxon>Bacteria</taxon>
        <taxon>Bacillati</taxon>
        <taxon>Bacillota</taxon>
        <taxon>Bacilli</taxon>
        <taxon>Bacillales</taxon>
        <taxon>Caryophanaceae</taxon>
        <taxon>Sporosarcina</taxon>
    </lineage>
</organism>
<evidence type="ECO:0000256" key="1">
    <source>
        <dbReference type="ARBA" id="ARBA00005695"/>
    </source>
</evidence>
<feature type="compositionally biased region" description="Acidic residues" evidence="4">
    <location>
        <begin position="47"/>
        <end position="56"/>
    </location>
</feature>
<evidence type="ECO:0000256" key="5">
    <source>
        <dbReference type="SAM" id="SignalP"/>
    </source>
</evidence>
<dbReference type="PANTHER" id="PTHR30290">
    <property type="entry name" value="PERIPLASMIC BINDING COMPONENT OF ABC TRANSPORTER"/>
    <property type="match status" value="1"/>
</dbReference>
<keyword evidence="8" id="KW-1185">Reference proteome</keyword>
<sequence length="544" mass="60125">MKMTTSKWLLTIILLLSMVLGACAGGTDSEDTTSKEPSKEPDKEVVDETTEEPEEGGDLVLAVHTDASTLDPSGSNDVPSTNVQYNIFENLVKRDDDNNIVPSLAESWEAIDETTFEFKLRQGVKFHDGEDFNAEAVKASLDRILDPEVASSKFNTFNMITSVDIVDEFTVRIVTEYPFSPILAHLSHSGGAIISPKSVEADYAAMDNGEEAGSVIAFNPVGTGFFKFESWEPGDEIKLIRNEDYWGDKAHVDSVTFRVIPESATRNSDLERGFVQIVDPVQPSEVEALNSSDFATVLQTPSTALTHLGFNTERAPFDNVKVRQAITMMVNKQEIIDGVYEGFAIPADGPLAPKSFGYDPDVIGLEYNVEEAKKLMSEAGHADGFKATIWTNDNPQRIDMAVILQDVLKELKIDITVEQMEFGAYLDKLRSGEHDMYMLSWGNSLADADNGLYSLFHSTVIGVPPNAVFYGTDVIDDLLNKGRLASDPEERMTIYKEAQKVLIEDAPMIYLNHPEYLTGISNTITGFKVDSSNTYLLQDVKFVK</sequence>
<dbReference type="RefSeq" id="WP_381539088.1">
    <property type="nucleotide sequence ID" value="NZ_JBHUGI010000032.1"/>
</dbReference>
<comment type="caution">
    <text evidence="7">The sequence shown here is derived from an EMBL/GenBank/DDBJ whole genome shotgun (WGS) entry which is preliminary data.</text>
</comment>
<evidence type="ECO:0000313" key="8">
    <source>
        <dbReference type="Proteomes" id="UP001597218"/>
    </source>
</evidence>
<reference evidence="8" key="1">
    <citation type="journal article" date="2019" name="Int. J. Syst. Evol. Microbiol.">
        <title>The Global Catalogue of Microorganisms (GCM) 10K type strain sequencing project: providing services to taxonomists for standard genome sequencing and annotation.</title>
        <authorList>
            <consortium name="The Broad Institute Genomics Platform"/>
            <consortium name="The Broad Institute Genome Sequencing Center for Infectious Disease"/>
            <person name="Wu L."/>
            <person name="Ma J."/>
        </authorList>
    </citation>
    <scope>NUCLEOTIDE SEQUENCE [LARGE SCALE GENOMIC DNA]</scope>
    <source>
        <strain evidence="8">CGMCC 4.7177</strain>
    </source>
</reference>
<dbReference type="PROSITE" id="PS51257">
    <property type="entry name" value="PROKAR_LIPOPROTEIN"/>
    <property type="match status" value="1"/>
</dbReference>
<dbReference type="PANTHER" id="PTHR30290:SF9">
    <property type="entry name" value="OLIGOPEPTIDE-BINDING PROTEIN APPA"/>
    <property type="match status" value="1"/>
</dbReference>
<dbReference type="InterPro" id="IPR000914">
    <property type="entry name" value="SBP_5_dom"/>
</dbReference>
<keyword evidence="2" id="KW-0813">Transport</keyword>
<dbReference type="Gene3D" id="3.10.105.10">
    <property type="entry name" value="Dipeptide-binding Protein, Domain 3"/>
    <property type="match status" value="1"/>
</dbReference>
<gene>
    <name evidence="7" type="ORF">ACFSFY_14075</name>
</gene>